<evidence type="ECO:0000313" key="2">
    <source>
        <dbReference type="EMBL" id="CZT21870.1"/>
    </source>
</evidence>
<dbReference type="AlphaFoldDB" id="A0A2D3V8V5"/>
<accession>A0A2D3V8V5</accession>
<dbReference type="Proteomes" id="UP000225277">
    <property type="component" value="Unassembled WGS sequence"/>
</dbReference>
<dbReference type="RefSeq" id="XP_023628759.1">
    <property type="nucleotide sequence ID" value="XM_023772991.1"/>
</dbReference>
<organism evidence="2 3">
    <name type="scientific">Ramularia collo-cygni</name>
    <dbReference type="NCBI Taxonomy" id="112498"/>
    <lineage>
        <taxon>Eukaryota</taxon>
        <taxon>Fungi</taxon>
        <taxon>Dikarya</taxon>
        <taxon>Ascomycota</taxon>
        <taxon>Pezizomycotina</taxon>
        <taxon>Dothideomycetes</taxon>
        <taxon>Dothideomycetidae</taxon>
        <taxon>Mycosphaerellales</taxon>
        <taxon>Mycosphaerellaceae</taxon>
        <taxon>Ramularia</taxon>
    </lineage>
</organism>
<sequence>MAQPVLVKAYTDRRASTKRSLKSNEEALPPVSAFTFANILRTADTTPEFQAAIDGIAEICAKNRMSLADEYASHLPPLGEITAATSTNIRPHLLRPGVRRPLTSVPEGSSGSSEGSGKSRKKGSIFSFRKQQVQDSVPARRLRIGMMGRTVPVGSTTALAAEAWIRPQKSRSSSESTIVAAPPAAISPLRPVPRRTLSAAEVSLQQLLTRSRSSDD</sequence>
<name>A0A2D3V8V5_9PEZI</name>
<evidence type="ECO:0000256" key="1">
    <source>
        <dbReference type="SAM" id="MobiDB-lite"/>
    </source>
</evidence>
<feature type="region of interest" description="Disordered" evidence="1">
    <location>
        <begin position="90"/>
        <end position="132"/>
    </location>
</feature>
<proteinExistence type="predicted"/>
<dbReference type="OrthoDB" id="5339332at2759"/>
<gene>
    <name evidence="2" type="ORF">RCC_07736</name>
</gene>
<feature type="region of interest" description="Disordered" evidence="1">
    <location>
        <begin position="165"/>
        <end position="191"/>
    </location>
</feature>
<dbReference type="STRING" id="112498.A0A2D3V8V5"/>
<feature type="compositionally biased region" description="Low complexity" evidence="1">
    <location>
        <begin position="107"/>
        <end position="116"/>
    </location>
</feature>
<dbReference type="EMBL" id="FJUY01000012">
    <property type="protein sequence ID" value="CZT21870.1"/>
    <property type="molecule type" value="Genomic_DNA"/>
</dbReference>
<evidence type="ECO:0000313" key="3">
    <source>
        <dbReference type="Proteomes" id="UP000225277"/>
    </source>
</evidence>
<keyword evidence="3" id="KW-1185">Reference proteome</keyword>
<protein>
    <submittedName>
        <fullName evidence="2">Uncharacterized protein</fullName>
    </submittedName>
</protein>
<dbReference type="GeneID" id="35602848"/>
<reference evidence="2 3" key="1">
    <citation type="submission" date="2016-03" db="EMBL/GenBank/DDBJ databases">
        <authorList>
            <person name="Ploux O."/>
        </authorList>
    </citation>
    <scope>NUCLEOTIDE SEQUENCE [LARGE SCALE GENOMIC DNA]</scope>
    <source>
        <strain evidence="2 3">URUG2</strain>
    </source>
</reference>